<keyword evidence="1" id="KW-0175">Coiled coil</keyword>
<sequence length="146" mass="16887">MSDKLQGYIDDLSNKRKILTKGEFVKLSPGATKEILEILILHKEVLEQLEQAQQDNKELQRRDFVVSKASETLGRYVREAQEERDQLRVILKGVREQNQKLIEAMADIKDQTRDEESRYIAEKTLQEVQHGTSNDKVESRTIMGST</sequence>
<proteinExistence type="predicted"/>
<protein>
    <submittedName>
        <fullName evidence="3">Uncharacterized protein</fullName>
    </submittedName>
</protein>
<name>A0A9J6ZFF3_9BACL</name>
<feature type="coiled-coil region" evidence="1">
    <location>
        <begin position="42"/>
        <end position="114"/>
    </location>
</feature>
<dbReference type="Proteomes" id="UP001056756">
    <property type="component" value="Chromosome"/>
</dbReference>
<accession>A0A9J6ZFF3</accession>
<reference evidence="3" key="1">
    <citation type="submission" date="2022-05" db="EMBL/GenBank/DDBJ databases">
        <title>Novel bacterial taxa in a minimal lignocellulolytic consortium and its capacity to transform plastics disclosed by genome-resolved metagenomics.</title>
        <authorList>
            <person name="Rodriguez C.A.D."/>
            <person name="Diaz-Garcia L."/>
            <person name="Herrera K."/>
            <person name="Tarazona N.A."/>
            <person name="Sproer C."/>
            <person name="Overmann J."/>
            <person name="Jimenez D.J."/>
        </authorList>
    </citation>
    <scope>NUCLEOTIDE SEQUENCE</scope>
    <source>
        <strain evidence="3">MAG5</strain>
    </source>
</reference>
<evidence type="ECO:0000313" key="3">
    <source>
        <dbReference type="EMBL" id="URN94513.1"/>
    </source>
</evidence>
<gene>
    <name evidence="3" type="ORF">NAG76_22295</name>
</gene>
<organism evidence="3 4">
    <name type="scientific">Candidatus Pristimantibacillus lignocellulolyticus</name>
    <dbReference type="NCBI Taxonomy" id="2994561"/>
    <lineage>
        <taxon>Bacteria</taxon>
        <taxon>Bacillati</taxon>
        <taxon>Bacillota</taxon>
        <taxon>Bacilli</taxon>
        <taxon>Bacillales</taxon>
        <taxon>Paenibacillaceae</taxon>
        <taxon>Candidatus Pristimantibacillus</taxon>
    </lineage>
</organism>
<evidence type="ECO:0000256" key="2">
    <source>
        <dbReference type="SAM" id="MobiDB-lite"/>
    </source>
</evidence>
<dbReference type="AlphaFoldDB" id="A0A9J6ZFF3"/>
<evidence type="ECO:0000313" key="4">
    <source>
        <dbReference type="Proteomes" id="UP001056756"/>
    </source>
</evidence>
<feature type="region of interest" description="Disordered" evidence="2">
    <location>
        <begin position="124"/>
        <end position="146"/>
    </location>
</feature>
<dbReference type="EMBL" id="CP097899">
    <property type="protein sequence ID" value="URN94513.1"/>
    <property type="molecule type" value="Genomic_DNA"/>
</dbReference>
<evidence type="ECO:0000256" key="1">
    <source>
        <dbReference type="SAM" id="Coils"/>
    </source>
</evidence>
<dbReference type="KEGG" id="plig:NAG76_22295"/>